<feature type="transmembrane region" description="Helical" evidence="18">
    <location>
        <begin position="229"/>
        <end position="248"/>
    </location>
</feature>
<feature type="transmembrane region" description="Helical" evidence="18">
    <location>
        <begin position="55"/>
        <end position="79"/>
    </location>
</feature>
<evidence type="ECO:0000256" key="3">
    <source>
        <dbReference type="ARBA" id="ARBA00007012"/>
    </source>
</evidence>
<evidence type="ECO:0000256" key="1">
    <source>
        <dbReference type="ARBA" id="ARBA00003257"/>
    </source>
</evidence>
<evidence type="ECO:0000256" key="11">
    <source>
        <dbReference type="ARBA" id="ARBA00022982"/>
    </source>
</evidence>
<dbReference type="Pfam" id="PF00361">
    <property type="entry name" value="Proton_antipo_M"/>
    <property type="match status" value="1"/>
</dbReference>
<evidence type="ECO:0000256" key="9">
    <source>
        <dbReference type="ARBA" id="ARBA00022792"/>
    </source>
</evidence>
<comment type="function">
    <text evidence="1">Core subunit of the mitochondrial membrane respiratory chain NADH dehydrogenase (Complex I) that is believed to belong to the minimal assembly required for catalysis. Complex I functions in the transfer of electrons from NADH to the respiratory chain. The immediate electron acceptor for the enzyme is believed to be ubiquinone.</text>
</comment>
<evidence type="ECO:0000256" key="8">
    <source>
        <dbReference type="ARBA" id="ARBA00022692"/>
    </source>
</evidence>
<keyword evidence="7 18" id="KW-0679">Respiratory chain</keyword>
<dbReference type="GO" id="GO:0008137">
    <property type="term" value="F:NADH dehydrogenase (ubiquinone) activity"/>
    <property type="evidence" value="ECO:0007669"/>
    <property type="project" value="UniProtKB-EC"/>
</dbReference>
<dbReference type="EMBL" id="KX146469">
    <property type="protein sequence ID" value="ANI87499.1"/>
    <property type="molecule type" value="Genomic_DNA"/>
</dbReference>
<comment type="subcellular location">
    <subcellularLocation>
        <location evidence="2 18">Mitochondrion inner membrane</location>
        <topology evidence="2 18">Multi-pass membrane protein</topology>
    </subcellularLocation>
</comment>
<evidence type="ECO:0000256" key="15">
    <source>
        <dbReference type="ARBA" id="ARBA00023128"/>
    </source>
</evidence>
<evidence type="ECO:0000256" key="17">
    <source>
        <dbReference type="ARBA" id="ARBA00049551"/>
    </source>
</evidence>
<dbReference type="GO" id="GO:0006120">
    <property type="term" value="P:mitochondrial electron transport, NADH to ubiquinone"/>
    <property type="evidence" value="ECO:0007669"/>
    <property type="project" value="InterPro"/>
</dbReference>
<dbReference type="AlphaFoldDB" id="A0A191TFV8"/>
<evidence type="ECO:0000259" key="19">
    <source>
        <dbReference type="Pfam" id="PF00361"/>
    </source>
</evidence>
<feature type="transmembrane region" description="Helical" evidence="18">
    <location>
        <begin position="6"/>
        <end position="34"/>
    </location>
</feature>
<gene>
    <name evidence="20" type="primary">nad2</name>
</gene>
<dbReference type="GO" id="GO:0005743">
    <property type="term" value="C:mitochondrial inner membrane"/>
    <property type="evidence" value="ECO:0007669"/>
    <property type="project" value="UniProtKB-SubCell"/>
</dbReference>
<keyword evidence="11 18" id="KW-0249">Electron transport</keyword>
<comment type="similarity">
    <text evidence="3 18">Belongs to the complex I subunit 2 family.</text>
</comment>
<reference evidence="20" key="1">
    <citation type="journal article" date="2016" name="Conserv Genet Resour">
        <title>The complete mitochondrial genomes of two globally invasive ants, the Argentine ant Linepithema humile and the little fire ant Wasmannia auropunctata.</title>
        <authorList>
            <person name="Duan X.-Y."/>
            <person name="Peng X.-Y."/>
            <person name="Qian Z.-Q."/>
        </authorList>
    </citation>
    <scope>NUCLEOTIDE SEQUENCE</scope>
</reference>
<evidence type="ECO:0000256" key="13">
    <source>
        <dbReference type="ARBA" id="ARBA00023027"/>
    </source>
</evidence>
<name>A0A191TFV8_WASAN</name>
<keyword evidence="10 18" id="KW-1278">Translocase</keyword>
<evidence type="ECO:0000256" key="5">
    <source>
        <dbReference type="ARBA" id="ARBA00021008"/>
    </source>
</evidence>
<evidence type="ECO:0000313" key="20">
    <source>
        <dbReference type="EMBL" id="ANI87499.1"/>
    </source>
</evidence>
<evidence type="ECO:0000256" key="16">
    <source>
        <dbReference type="ARBA" id="ARBA00023136"/>
    </source>
</evidence>
<keyword evidence="15 18" id="KW-0496">Mitochondrion</keyword>
<dbReference type="PANTHER" id="PTHR46552:SF1">
    <property type="entry name" value="NADH-UBIQUINONE OXIDOREDUCTASE CHAIN 2"/>
    <property type="match status" value="1"/>
</dbReference>
<dbReference type="InterPro" id="IPR050175">
    <property type="entry name" value="Complex_I_Subunit_2"/>
</dbReference>
<keyword evidence="8 18" id="KW-0812">Transmembrane</keyword>
<evidence type="ECO:0000256" key="2">
    <source>
        <dbReference type="ARBA" id="ARBA00004448"/>
    </source>
</evidence>
<feature type="domain" description="NADH:quinone oxidoreductase/Mrp antiporter transmembrane" evidence="19">
    <location>
        <begin position="65"/>
        <end position="276"/>
    </location>
</feature>
<dbReference type="InterPro" id="IPR003917">
    <property type="entry name" value="NADH_UbQ_OxRdtase_chain2"/>
</dbReference>
<sequence length="327" mass="39615">MYIMYFQYFMLLNLISFTFLSLFIIDPFILWFFLEMTNFMFICNMSISMNNKKMIFFYFIIQILASFLIIYSMITNTLIMKNEFIKFSIIVSLMLKLSIPPFHFWSPLIAKFLPWNLLLIMLTIQKIIPFYMLSNFSIYPMMINIIIILSSIIPPFMMFNLINMKMIMTYSSIHQSSWMILLIYMKSIIWIKYFLFYSIITFSLFYTFNKLKMSMTQYYLLPQFHKFKYINLLLILNLASLPPLSFFYMKWFSIYLFIFNSNLLIILIIMMFSSLIMLFIYTNLLINSLFMFKFSSKMIKFNLLNNPKFTPFMIFLTLLFSPILFII</sequence>
<keyword evidence="16 18" id="KW-0472">Membrane</keyword>
<protein>
    <recommendedName>
        <fullName evidence="5 18">NADH-ubiquinone oxidoreductase chain 2</fullName>
        <ecNumber evidence="4 18">7.1.1.2</ecNumber>
    </recommendedName>
</protein>
<dbReference type="PRINTS" id="PR01436">
    <property type="entry name" value="NADHDHGNASE2"/>
</dbReference>
<comment type="catalytic activity">
    <reaction evidence="17 18">
        <text>a ubiquinone + NADH + 5 H(+)(in) = a ubiquinol + NAD(+) + 4 H(+)(out)</text>
        <dbReference type="Rhea" id="RHEA:29091"/>
        <dbReference type="Rhea" id="RHEA-COMP:9565"/>
        <dbReference type="Rhea" id="RHEA-COMP:9566"/>
        <dbReference type="ChEBI" id="CHEBI:15378"/>
        <dbReference type="ChEBI" id="CHEBI:16389"/>
        <dbReference type="ChEBI" id="CHEBI:17976"/>
        <dbReference type="ChEBI" id="CHEBI:57540"/>
        <dbReference type="ChEBI" id="CHEBI:57945"/>
        <dbReference type="EC" id="7.1.1.2"/>
    </reaction>
</comment>
<keyword evidence="13 18" id="KW-0520">NAD</keyword>
<dbReference type="InterPro" id="IPR001750">
    <property type="entry name" value="ND/Mrp_TM"/>
</dbReference>
<organism evidence="20">
    <name type="scientific">Wasmannia auropunctata</name>
    <name type="common">Little fire ant</name>
    <dbReference type="NCBI Taxonomy" id="64793"/>
    <lineage>
        <taxon>Eukaryota</taxon>
        <taxon>Metazoa</taxon>
        <taxon>Ecdysozoa</taxon>
        <taxon>Arthropoda</taxon>
        <taxon>Hexapoda</taxon>
        <taxon>Insecta</taxon>
        <taxon>Pterygota</taxon>
        <taxon>Neoptera</taxon>
        <taxon>Endopterygota</taxon>
        <taxon>Hymenoptera</taxon>
        <taxon>Apocrita</taxon>
        <taxon>Aculeata</taxon>
        <taxon>Formicoidea</taxon>
        <taxon>Formicidae</taxon>
        <taxon>Myrmicinae</taxon>
        <taxon>Wasmannia</taxon>
    </lineage>
</organism>
<feature type="transmembrane region" description="Helical" evidence="18">
    <location>
        <begin position="307"/>
        <end position="326"/>
    </location>
</feature>
<feature type="transmembrane region" description="Helical" evidence="18">
    <location>
        <begin position="112"/>
        <end position="132"/>
    </location>
</feature>
<keyword evidence="6" id="KW-0813">Transport</keyword>
<evidence type="ECO:0000256" key="18">
    <source>
        <dbReference type="RuleBase" id="RU003403"/>
    </source>
</evidence>
<geneLocation type="mitochondrion" evidence="20"/>
<evidence type="ECO:0000256" key="6">
    <source>
        <dbReference type="ARBA" id="ARBA00022448"/>
    </source>
</evidence>
<evidence type="ECO:0000256" key="14">
    <source>
        <dbReference type="ARBA" id="ARBA00023075"/>
    </source>
</evidence>
<accession>A0A191TFV8</accession>
<dbReference type="PANTHER" id="PTHR46552">
    <property type="entry name" value="NADH-UBIQUINONE OXIDOREDUCTASE CHAIN 2"/>
    <property type="match status" value="1"/>
</dbReference>
<evidence type="ECO:0000256" key="7">
    <source>
        <dbReference type="ARBA" id="ARBA00022660"/>
    </source>
</evidence>
<evidence type="ECO:0000256" key="12">
    <source>
        <dbReference type="ARBA" id="ARBA00022989"/>
    </source>
</evidence>
<proteinExistence type="inferred from homology"/>
<evidence type="ECO:0000256" key="4">
    <source>
        <dbReference type="ARBA" id="ARBA00012944"/>
    </source>
</evidence>
<keyword evidence="14 18" id="KW-0830">Ubiquinone</keyword>
<feature type="transmembrane region" description="Helical" evidence="18">
    <location>
        <begin position="138"/>
        <end position="159"/>
    </location>
</feature>
<dbReference type="EC" id="7.1.1.2" evidence="4 18"/>
<keyword evidence="12 18" id="KW-1133">Transmembrane helix</keyword>
<feature type="transmembrane region" description="Helical" evidence="18">
    <location>
        <begin position="190"/>
        <end position="208"/>
    </location>
</feature>
<keyword evidence="9 18" id="KW-0999">Mitochondrion inner membrane</keyword>
<evidence type="ECO:0000256" key="10">
    <source>
        <dbReference type="ARBA" id="ARBA00022967"/>
    </source>
</evidence>
<comment type="function">
    <text evidence="18">Core subunit of the mitochondrial membrane respiratory chain NADH dehydrogenase (Complex I) which catalyzes electron transfer from NADH through the respiratory chain, using ubiquinone as an electron acceptor. Essential for the catalytic activity and assembly of complex I.</text>
</comment>
<feature type="transmembrane region" description="Helical" evidence="18">
    <location>
        <begin position="254"/>
        <end position="286"/>
    </location>
</feature>